<accession>A0A366IKB4</accession>
<evidence type="ECO:0000256" key="4">
    <source>
        <dbReference type="ARBA" id="ARBA00049872"/>
    </source>
</evidence>
<evidence type="ECO:0000256" key="5">
    <source>
        <dbReference type="ARBA" id="ARBA00050018"/>
    </source>
</evidence>
<dbReference type="GO" id="GO:0043799">
    <property type="term" value="F:glycine oxidase activity"/>
    <property type="evidence" value="ECO:0007669"/>
    <property type="project" value="UniProtKB-EC"/>
</dbReference>
<feature type="region of interest" description="Disordered" evidence="6">
    <location>
        <begin position="355"/>
        <end position="408"/>
    </location>
</feature>
<dbReference type="Proteomes" id="UP000253509">
    <property type="component" value="Unassembled WGS sequence"/>
</dbReference>
<dbReference type="SUPFAM" id="SSF54373">
    <property type="entry name" value="FAD-linked reductases, C-terminal domain"/>
    <property type="match status" value="1"/>
</dbReference>
<evidence type="ECO:0000256" key="2">
    <source>
        <dbReference type="ARBA" id="ARBA00022977"/>
    </source>
</evidence>
<proteinExistence type="predicted"/>
<dbReference type="InterPro" id="IPR012727">
    <property type="entry name" value="Gly_oxidase_ThiO"/>
</dbReference>
<dbReference type="Pfam" id="PF01266">
    <property type="entry name" value="DAO"/>
    <property type="match status" value="1"/>
</dbReference>
<organism evidence="8 9">
    <name type="scientific">Brevibacterium celere</name>
    <dbReference type="NCBI Taxonomy" id="225845"/>
    <lineage>
        <taxon>Bacteria</taxon>
        <taxon>Bacillati</taxon>
        <taxon>Actinomycetota</taxon>
        <taxon>Actinomycetes</taxon>
        <taxon>Micrococcales</taxon>
        <taxon>Brevibacteriaceae</taxon>
        <taxon>Brevibacterium</taxon>
    </lineage>
</organism>
<comment type="catalytic activity">
    <reaction evidence="4">
        <text>glycine + O2 + H2O = glyoxylate + H2O2 + NH4(+)</text>
        <dbReference type="Rhea" id="RHEA:11532"/>
        <dbReference type="ChEBI" id="CHEBI:15377"/>
        <dbReference type="ChEBI" id="CHEBI:15379"/>
        <dbReference type="ChEBI" id="CHEBI:16240"/>
        <dbReference type="ChEBI" id="CHEBI:28938"/>
        <dbReference type="ChEBI" id="CHEBI:36655"/>
        <dbReference type="ChEBI" id="CHEBI:57305"/>
        <dbReference type="EC" id="1.4.3.19"/>
    </reaction>
</comment>
<dbReference type="InterPro" id="IPR036188">
    <property type="entry name" value="FAD/NAD-bd_sf"/>
</dbReference>
<sequence length="408" mass="42226">MDVIVVGAGIIGLSTAWTLQRRGASVTVVDPAPGTGATHAAAGMLAPAAEVVWGQSPLYPLMRAAADLYPEFAADLTAASGLDLGHSDAETLVCAADRADLTALRELVTAQSGAGFDVALLPGSRARDLEPALSPGVCGAVRIPGDHSIDPRRVVTALRRVLGTHPIAASARGLRLTGDRVTGVELDDGRTLFAERVVIAAGADCRTIEGVPSLPLREVFGEVIRLRAPEQLAPLLTRTIRGLVLGRPVYVVPRPDGELVLGATSREDGRPGMSAGGIHQLLRDAERLVPGILDCEITDITTRARPGSPDDLPIIGSVGKGCIVSTGYFRHGILLAPLGARLTADLVLGESSDWAPPGTLESVSPRRFAQARPRPSALHSASSPALAPAVVTSAPSPSRSENPTGSQP</sequence>
<dbReference type="EC" id="1.4.3.19" evidence="5"/>
<dbReference type="NCBIfam" id="TIGR02352">
    <property type="entry name" value="thiamin_ThiO"/>
    <property type="match status" value="1"/>
</dbReference>
<dbReference type="AlphaFoldDB" id="A0A366IKB4"/>
<dbReference type="GO" id="GO:0050660">
    <property type="term" value="F:flavin adenine dinucleotide binding"/>
    <property type="evidence" value="ECO:0007669"/>
    <property type="project" value="InterPro"/>
</dbReference>
<reference evidence="8 9" key="1">
    <citation type="submission" date="2018-06" db="EMBL/GenBank/DDBJ databases">
        <title>Freshwater and sediment microbial communities from various areas in North America, analyzing microbe dynamics in response to fracking.</title>
        <authorList>
            <person name="Lamendella R."/>
        </authorList>
    </citation>
    <scope>NUCLEOTIDE SEQUENCE [LARGE SCALE GENOMIC DNA]</scope>
    <source>
        <strain evidence="8 9">3b_TX</strain>
    </source>
</reference>
<dbReference type="Gene3D" id="3.30.9.10">
    <property type="entry name" value="D-Amino Acid Oxidase, subunit A, domain 2"/>
    <property type="match status" value="1"/>
</dbReference>
<dbReference type="PANTHER" id="PTHR13847:SF289">
    <property type="entry name" value="GLYCINE OXIDASE"/>
    <property type="match status" value="1"/>
</dbReference>
<dbReference type="GO" id="GO:0009228">
    <property type="term" value="P:thiamine biosynthetic process"/>
    <property type="evidence" value="ECO:0007669"/>
    <property type="project" value="UniProtKB-KW"/>
</dbReference>
<dbReference type="EMBL" id="QNSB01000003">
    <property type="protein sequence ID" value="RBP72873.1"/>
    <property type="molecule type" value="Genomic_DNA"/>
</dbReference>
<gene>
    <name evidence="8" type="ORF">DFO65_103164</name>
</gene>
<dbReference type="GO" id="GO:0009229">
    <property type="term" value="P:thiamine diphosphate biosynthetic process"/>
    <property type="evidence" value="ECO:0007669"/>
    <property type="project" value="UniProtKB-UniPathway"/>
</dbReference>
<keyword evidence="9" id="KW-1185">Reference proteome</keyword>
<dbReference type="SUPFAM" id="SSF51905">
    <property type="entry name" value="FAD/NAD(P)-binding domain"/>
    <property type="match status" value="1"/>
</dbReference>
<feature type="compositionally biased region" description="Low complexity" evidence="6">
    <location>
        <begin position="371"/>
        <end position="400"/>
    </location>
</feature>
<comment type="caution">
    <text evidence="8">The sequence shown here is derived from an EMBL/GenBank/DDBJ whole genome shotgun (WGS) entry which is preliminary data.</text>
</comment>
<comment type="pathway">
    <text evidence="1">Cofactor biosynthesis; thiamine diphosphate biosynthesis.</text>
</comment>
<evidence type="ECO:0000313" key="8">
    <source>
        <dbReference type="EMBL" id="RBP72873.1"/>
    </source>
</evidence>
<evidence type="ECO:0000259" key="7">
    <source>
        <dbReference type="Pfam" id="PF01266"/>
    </source>
</evidence>
<dbReference type="GO" id="GO:0005737">
    <property type="term" value="C:cytoplasm"/>
    <property type="evidence" value="ECO:0007669"/>
    <property type="project" value="TreeGrafter"/>
</dbReference>
<feature type="domain" description="FAD dependent oxidoreductase" evidence="7">
    <location>
        <begin position="2"/>
        <end position="346"/>
    </location>
</feature>
<dbReference type="Gene3D" id="3.50.50.60">
    <property type="entry name" value="FAD/NAD(P)-binding domain"/>
    <property type="match status" value="1"/>
</dbReference>
<dbReference type="RefSeq" id="WP_113903357.1">
    <property type="nucleotide sequence ID" value="NZ_QNSB01000003.1"/>
</dbReference>
<evidence type="ECO:0000256" key="1">
    <source>
        <dbReference type="ARBA" id="ARBA00004948"/>
    </source>
</evidence>
<evidence type="ECO:0000256" key="6">
    <source>
        <dbReference type="SAM" id="MobiDB-lite"/>
    </source>
</evidence>
<evidence type="ECO:0000313" key="9">
    <source>
        <dbReference type="Proteomes" id="UP000253509"/>
    </source>
</evidence>
<evidence type="ECO:0000256" key="3">
    <source>
        <dbReference type="ARBA" id="ARBA00023002"/>
    </source>
</evidence>
<dbReference type="InterPro" id="IPR006076">
    <property type="entry name" value="FAD-dep_OxRdtase"/>
</dbReference>
<dbReference type="PANTHER" id="PTHR13847">
    <property type="entry name" value="SARCOSINE DEHYDROGENASE-RELATED"/>
    <property type="match status" value="1"/>
</dbReference>
<protein>
    <recommendedName>
        <fullName evidence="5">glycine oxidase</fullName>
        <ecNumber evidence="5">1.4.3.19</ecNumber>
    </recommendedName>
</protein>
<keyword evidence="2" id="KW-0784">Thiamine biosynthesis</keyword>
<keyword evidence="3" id="KW-0560">Oxidoreductase</keyword>
<name>A0A366IKB4_9MICO</name>
<dbReference type="UniPathway" id="UPA00060"/>